<evidence type="ECO:0000313" key="3">
    <source>
        <dbReference type="EMBL" id="GHJ32354.1"/>
    </source>
</evidence>
<accession>A0ABQ3U9U5</accession>
<evidence type="ECO:0000256" key="1">
    <source>
        <dbReference type="SAM" id="MobiDB-lite"/>
    </source>
</evidence>
<sequence length="92" mass="9524">MVSVVTTAEQPPDVAGTEGARTERGPHSGIAAGLRYIRGWLRGHGAAGVVSLTEDVATAEICRSRISAVGAQRRRAGGRREGHRRAGAPPGV</sequence>
<dbReference type="Proteomes" id="UP001054854">
    <property type="component" value="Unassembled WGS sequence"/>
</dbReference>
<dbReference type="EMBL" id="BNEK01000005">
    <property type="protein sequence ID" value="GHJ32354.1"/>
    <property type="molecule type" value="Genomic_DNA"/>
</dbReference>
<dbReference type="InterPro" id="IPR044856">
    <property type="entry name" value="Malate_synth_C_sf"/>
</dbReference>
<name>A0ABQ3U9U5_STRHY</name>
<dbReference type="InterPro" id="IPR048355">
    <property type="entry name" value="MS_C"/>
</dbReference>
<dbReference type="Pfam" id="PF20659">
    <property type="entry name" value="MS_C"/>
    <property type="match status" value="1"/>
</dbReference>
<evidence type="ECO:0000259" key="2">
    <source>
        <dbReference type="Pfam" id="PF20659"/>
    </source>
</evidence>
<evidence type="ECO:0000313" key="4">
    <source>
        <dbReference type="Proteomes" id="UP001054854"/>
    </source>
</evidence>
<dbReference type="Gene3D" id="1.20.1220.12">
    <property type="entry name" value="Malate synthase, domain III"/>
    <property type="match status" value="1"/>
</dbReference>
<feature type="domain" description="Malate synthase C-terminal" evidence="2">
    <location>
        <begin position="21"/>
        <end position="66"/>
    </location>
</feature>
<organism evidence="3 4">
    <name type="scientific">Streptomyces hygroscopicus</name>
    <dbReference type="NCBI Taxonomy" id="1912"/>
    <lineage>
        <taxon>Bacteria</taxon>
        <taxon>Bacillati</taxon>
        <taxon>Actinomycetota</taxon>
        <taxon>Actinomycetes</taxon>
        <taxon>Kitasatosporales</taxon>
        <taxon>Streptomycetaceae</taxon>
        <taxon>Streptomyces</taxon>
        <taxon>Streptomyces violaceusniger group</taxon>
    </lineage>
</organism>
<protein>
    <recommendedName>
        <fullName evidence="2">Malate synthase C-terminal domain-containing protein</fullName>
    </recommendedName>
</protein>
<keyword evidence="4" id="KW-1185">Reference proteome</keyword>
<proteinExistence type="predicted"/>
<feature type="compositionally biased region" description="Basic residues" evidence="1">
    <location>
        <begin position="72"/>
        <end position="86"/>
    </location>
</feature>
<gene>
    <name evidence="3" type="ORF">TPA0910_67870</name>
</gene>
<feature type="region of interest" description="Disordered" evidence="1">
    <location>
        <begin position="1"/>
        <end position="27"/>
    </location>
</feature>
<dbReference type="SUPFAM" id="SSF51645">
    <property type="entry name" value="Malate synthase G"/>
    <property type="match status" value="1"/>
</dbReference>
<comment type="caution">
    <text evidence="3">The sequence shown here is derived from an EMBL/GenBank/DDBJ whole genome shotgun (WGS) entry which is preliminary data.</text>
</comment>
<reference evidence="3" key="1">
    <citation type="submission" date="2024-05" db="EMBL/GenBank/DDBJ databases">
        <title>Whole genome shotgun sequence of Streptomyces hygroscopicus NBRC 113678.</title>
        <authorList>
            <person name="Komaki H."/>
            <person name="Tamura T."/>
        </authorList>
    </citation>
    <scope>NUCLEOTIDE SEQUENCE</scope>
    <source>
        <strain evidence="3">N11-34</strain>
    </source>
</reference>
<dbReference type="InterPro" id="IPR011076">
    <property type="entry name" value="Malate_synth_sf"/>
</dbReference>
<feature type="region of interest" description="Disordered" evidence="1">
    <location>
        <begin position="69"/>
        <end position="92"/>
    </location>
</feature>